<sequence length="347" mass="39388">MDGGKSRTSFIAHCQIQGAIMRSNILLYSCVLFVWISVASAGNKTDYRYDYWYYEPAEAWLKLHRIPANFTEAFFRCNLEGAVLASPLDDKLLKGMQILKEAWKLDSEIYTGIHATISKGDFTSVEGIPFTKIPVTWAANQPDNVDNEEDCIIMLHDGSIADARCNDTRPYVCYRKKTAEPEITECGTVDTDYKLDKRTGSCYKFHQNTKTWRRAQMTCLAEGGHLAIINSDEEAALLKELFSKYPESSIKSPYPGSLSLGYLDWDKQGSWYTVNGQSLEEAGYAKWENGSPNNRQNSHGGQHCGGMYRNARLDDLWCDLIPFAFVCEKTPDSLYWNDVLDKFETIK</sequence>
<dbReference type="SMART" id="SM00034">
    <property type="entry name" value="CLECT"/>
    <property type="match status" value="2"/>
</dbReference>
<dbReference type="Gene3D" id="3.10.100.10">
    <property type="entry name" value="Mannose-Binding Protein A, subunit A"/>
    <property type="match status" value="2"/>
</dbReference>
<evidence type="ECO:0000256" key="1">
    <source>
        <dbReference type="ARBA" id="ARBA00023157"/>
    </source>
</evidence>
<feature type="domain" description="C-type lectin" evidence="3">
    <location>
        <begin position="198"/>
        <end position="319"/>
    </location>
</feature>
<dbReference type="InterPro" id="IPR050111">
    <property type="entry name" value="C-type_lectin/snaclec_domain"/>
</dbReference>
<dbReference type="InterPro" id="IPR016187">
    <property type="entry name" value="CTDL_fold"/>
</dbReference>
<feature type="transmembrane region" description="Helical" evidence="2">
    <location>
        <begin position="25"/>
        <end position="42"/>
    </location>
</feature>
<keyword evidence="2" id="KW-1133">Transmembrane helix</keyword>
<dbReference type="PROSITE" id="PS50041">
    <property type="entry name" value="C_TYPE_LECTIN_2"/>
    <property type="match status" value="2"/>
</dbReference>
<evidence type="ECO:0000256" key="2">
    <source>
        <dbReference type="SAM" id="Phobius"/>
    </source>
</evidence>
<dbReference type="Pfam" id="PF00059">
    <property type="entry name" value="Lectin_C"/>
    <property type="match status" value="2"/>
</dbReference>
<keyword evidence="2" id="KW-0472">Membrane</keyword>
<gene>
    <name evidence="4" type="ORF">ABMA27_006380</name>
</gene>
<dbReference type="InterPro" id="IPR001304">
    <property type="entry name" value="C-type_lectin-like"/>
</dbReference>
<evidence type="ECO:0000313" key="4">
    <source>
        <dbReference type="EMBL" id="KAL0901056.1"/>
    </source>
</evidence>
<protein>
    <recommendedName>
        <fullName evidence="3">C-type lectin domain-containing protein</fullName>
    </recommendedName>
</protein>
<dbReference type="PANTHER" id="PTHR22803">
    <property type="entry name" value="MANNOSE, PHOSPHOLIPASE, LECTIN RECEPTOR RELATED"/>
    <property type="match status" value="1"/>
</dbReference>
<evidence type="ECO:0000259" key="3">
    <source>
        <dbReference type="PROSITE" id="PS50041"/>
    </source>
</evidence>
<keyword evidence="5" id="KW-1185">Reference proteome</keyword>
<evidence type="ECO:0000313" key="5">
    <source>
        <dbReference type="Proteomes" id="UP001549920"/>
    </source>
</evidence>
<dbReference type="SUPFAM" id="SSF56436">
    <property type="entry name" value="C-type lectin-like"/>
    <property type="match status" value="2"/>
</dbReference>
<dbReference type="Proteomes" id="UP001549920">
    <property type="component" value="Unassembled WGS sequence"/>
</dbReference>
<dbReference type="CDD" id="cd00037">
    <property type="entry name" value="CLECT"/>
    <property type="match status" value="1"/>
</dbReference>
<comment type="caution">
    <text evidence="4">The sequence shown here is derived from an EMBL/GenBank/DDBJ whole genome shotgun (WGS) entry which is preliminary data.</text>
</comment>
<proteinExistence type="predicted"/>
<keyword evidence="2" id="KW-0812">Transmembrane</keyword>
<reference evidence="4 5" key="1">
    <citation type="submission" date="2024-06" db="EMBL/GenBank/DDBJ databases">
        <title>A chromosome-level genome assembly of beet webworm, Loxostege sticticalis.</title>
        <authorList>
            <person name="Zhang Y."/>
        </authorList>
    </citation>
    <scope>NUCLEOTIDE SEQUENCE [LARGE SCALE GENOMIC DNA]</scope>
    <source>
        <strain evidence="4">AQ026</strain>
        <tissue evidence="4">Whole body</tissue>
    </source>
</reference>
<dbReference type="PROSITE" id="PS00615">
    <property type="entry name" value="C_TYPE_LECTIN_1"/>
    <property type="match status" value="1"/>
</dbReference>
<feature type="domain" description="C-type lectin" evidence="3">
    <location>
        <begin position="69"/>
        <end position="174"/>
    </location>
</feature>
<keyword evidence="1" id="KW-1015">Disulfide bond</keyword>
<dbReference type="EMBL" id="JBEUOH010000002">
    <property type="protein sequence ID" value="KAL0901056.1"/>
    <property type="molecule type" value="Genomic_DNA"/>
</dbReference>
<dbReference type="InterPro" id="IPR018378">
    <property type="entry name" value="C-type_lectin_CS"/>
</dbReference>
<organism evidence="4 5">
    <name type="scientific">Loxostege sticticalis</name>
    <name type="common">Beet webworm moth</name>
    <dbReference type="NCBI Taxonomy" id="481309"/>
    <lineage>
        <taxon>Eukaryota</taxon>
        <taxon>Metazoa</taxon>
        <taxon>Ecdysozoa</taxon>
        <taxon>Arthropoda</taxon>
        <taxon>Hexapoda</taxon>
        <taxon>Insecta</taxon>
        <taxon>Pterygota</taxon>
        <taxon>Neoptera</taxon>
        <taxon>Endopterygota</taxon>
        <taxon>Lepidoptera</taxon>
        <taxon>Glossata</taxon>
        <taxon>Ditrysia</taxon>
        <taxon>Pyraloidea</taxon>
        <taxon>Crambidae</taxon>
        <taxon>Pyraustinae</taxon>
        <taxon>Loxostege</taxon>
    </lineage>
</organism>
<name>A0ABR3IJ34_LOXSC</name>
<dbReference type="InterPro" id="IPR016186">
    <property type="entry name" value="C-type_lectin-like/link_sf"/>
</dbReference>
<accession>A0ABR3IJ34</accession>